<protein>
    <submittedName>
        <fullName evidence="3">NR LBD domain-containing protein</fullName>
    </submittedName>
</protein>
<evidence type="ECO:0000313" key="1">
    <source>
        <dbReference type="EMBL" id="VDO35787.1"/>
    </source>
</evidence>
<dbReference type="GO" id="GO:0005886">
    <property type="term" value="C:plasma membrane"/>
    <property type="evidence" value="ECO:0007669"/>
    <property type="project" value="TreeGrafter"/>
</dbReference>
<reference evidence="3" key="1">
    <citation type="submission" date="2017-02" db="UniProtKB">
        <authorList>
            <consortium name="WormBaseParasite"/>
        </authorList>
    </citation>
    <scope>IDENTIFICATION</scope>
</reference>
<proteinExistence type="predicted"/>
<dbReference type="PANTHER" id="PTHR36300">
    <property type="entry name" value="RAW, ISOFORM A"/>
    <property type="match status" value="1"/>
</dbReference>
<dbReference type="EMBL" id="UZAF01016929">
    <property type="protein sequence ID" value="VDO35787.1"/>
    <property type="molecule type" value="Genomic_DNA"/>
</dbReference>
<sequence length="121" mass="14072">MSGIEPECRMKCLMTWAPQLKHFLYLIPTTKTFLSGMVEVAYILGHTNWQITLCVPKEAETLEAPPTMEDDIERASRRRRNDCYQIAFCYLKDMAKRRQCRVFSELDDALLYVAKVSFNGL</sequence>
<dbReference type="Proteomes" id="UP000268014">
    <property type="component" value="Unassembled WGS sequence"/>
</dbReference>
<dbReference type="PANTHER" id="PTHR36300:SF1">
    <property type="entry name" value="RAW, ISOFORM A"/>
    <property type="match status" value="1"/>
</dbReference>
<name>A0A0N4WDV5_HAEPC</name>
<gene>
    <name evidence="1" type="ORF">HPLM_LOCUS8778</name>
</gene>
<evidence type="ECO:0000313" key="2">
    <source>
        <dbReference type="Proteomes" id="UP000268014"/>
    </source>
</evidence>
<reference evidence="1 2" key="2">
    <citation type="submission" date="2018-11" db="EMBL/GenBank/DDBJ databases">
        <authorList>
            <consortium name="Pathogen Informatics"/>
        </authorList>
    </citation>
    <scope>NUCLEOTIDE SEQUENCE [LARGE SCALE GENOMIC DNA]</scope>
    <source>
        <strain evidence="1 2">MHpl1</strain>
    </source>
</reference>
<keyword evidence="2" id="KW-1185">Reference proteome</keyword>
<dbReference type="OrthoDB" id="6493944at2759"/>
<evidence type="ECO:0000313" key="3">
    <source>
        <dbReference type="WBParaSite" id="HPLM_0000878601-mRNA-1"/>
    </source>
</evidence>
<accession>A0A0N4WDV5</accession>
<dbReference type="WBParaSite" id="HPLM_0000878601-mRNA-1">
    <property type="protein sequence ID" value="HPLM_0000878601-mRNA-1"/>
    <property type="gene ID" value="HPLM_0000878601"/>
</dbReference>
<dbReference type="AlphaFoldDB" id="A0A0N4WDV5"/>
<organism evidence="3">
    <name type="scientific">Haemonchus placei</name>
    <name type="common">Barber's pole worm</name>
    <dbReference type="NCBI Taxonomy" id="6290"/>
    <lineage>
        <taxon>Eukaryota</taxon>
        <taxon>Metazoa</taxon>
        <taxon>Ecdysozoa</taxon>
        <taxon>Nematoda</taxon>
        <taxon>Chromadorea</taxon>
        <taxon>Rhabditida</taxon>
        <taxon>Rhabditina</taxon>
        <taxon>Rhabditomorpha</taxon>
        <taxon>Strongyloidea</taxon>
        <taxon>Trichostrongylidae</taxon>
        <taxon>Haemonchus</taxon>
    </lineage>
</organism>